<dbReference type="EMBL" id="JAWDGP010007969">
    <property type="protein sequence ID" value="KAK3698672.1"/>
    <property type="molecule type" value="Genomic_DNA"/>
</dbReference>
<evidence type="ECO:0000313" key="1">
    <source>
        <dbReference type="EMBL" id="KAK3698672.1"/>
    </source>
</evidence>
<proteinExistence type="predicted"/>
<organism evidence="1 2">
    <name type="scientific">Elysia crispata</name>
    <name type="common">lettuce slug</name>
    <dbReference type="NCBI Taxonomy" id="231223"/>
    <lineage>
        <taxon>Eukaryota</taxon>
        <taxon>Metazoa</taxon>
        <taxon>Spiralia</taxon>
        <taxon>Lophotrochozoa</taxon>
        <taxon>Mollusca</taxon>
        <taxon>Gastropoda</taxon>
        <taxon>Heterobranchia</taxon>
        <taxon>Euthyneura</taxon>
        <taxon>Panpulmonata</taxon>
        <taxon>Sacoglossa</taxon>
        <taxon>Placobranchoidea</taxon>
        <taxon>Plakobranchidae</taxon>
        <taxon>Elysia</taxon>
    </lineage>
</organism>
<dbReference type="AlphaFoldDB" id="A0AAE0XNA2"/>
<accession>A0AAE0XNA2</accession>
<keyword evidence="2" id="KW-1185">Reference proteome</keyword>
<reference evidence="1" key="1">
    <citation type="journal article" date="2023" name="G3 (Bethesda)">
        <title>A reference genome for the long-term kleptoplast-retaining sea slug Elysia crispata morphotype clarki.</title>
        <authorList>
            <person name="Eastman K.E."/>
            <person name="Pendleton A.L."/>
            <person name="Shaikh M.A."/>
            <person name="Suttiyut T."/>
            <person name="Ogas R."/>
            <person name="Tomko P."/>
            <person name="Gavelis G."/>
            <person name="Widhalm J.R."/>
            <person name="Wisecaver J.H."/>
        </authorList>
    </citation>
    <scope>NUCLEOTIDE SEQUENCE</scope>
    <source>
        <strain evidence="1">ECLA1</strain>
    </source>
</reference>
<gene>
    <name evidence="1" type="ORF">RRG08_046174</name>
</gene>
<name>A0AAE0XNA2_9GAST</name>
<comment type="caution">
    <text evidence="1">The sequence shown here is derived from an EMBL/GenBank/DDBJ whole genome shotgun (WGS) entry which is preliminary data.</text>
</comment>
<sequence>MAGLNLFAQRKITKLEHASQRVNGWEFVASCGRRNRKALDHGRYGTKTLAVIEKSSVVRDGSGAEATFLRPVCDPKQTPGSLAGLVSVQDPLDIDDYVERELLLEPNPLPDQGWLNEASPDPEIPILLFPHRWPVAVGSPGVVVPFS</sequence>
<evidence type="ECO:0000313" key="2">
    <source>
        <dbReference type="Proteomes" id="UP001283361"/>
    </source>
</evidence>
<protein>
    <submittedName>
        <fullName evidence="1">Uncharacterized protein</fullName>
    </submittedName>
</protein>
<dbReference type="Proteomes" id="UP001283361">
    <property type="component" value="Unassembled WGS sequence"/>
</dbReference>